<protein>
    <submittedName>
        <fullName evidence="1">Uncharacterized protein</fullName>
    </submittedName>
</protein>
<sequence>MRKDFCRRMRDRTMNAAHARQMAGNESRPAGRGALDEAVIYTVAGRRSSTRFALPVAVVGNSPESSTRTCVDTPTIVLTRC</sequence>
<dbReference type="Proteomes" id="UP000054851">
    <property type="component" value="Unassembled WGS sequence"/>
</dbReference>
<keyword evidence="2" id="KW-1185">Reference proteome</keyword>
<name>A0A158C510_9BURK</name>
<dbReference type="AlphaFoldDB" id="A0A158C510"/>
<comment type="caution">
    <text evidence="1">The sequence shown here is derived from an EMBL/GenBank/DDBJ whole genome shotgun (WGS) entry which is preliminary data.</text>
</comment>
<evidence type="ECO:0000313" key="2">
    <source>
        <dbReference type="Proteomes" id="UP000054851"/>
    </source>
</evidence>
<evidence type="ECO:0000313" key="1">
    <source>
        <dbReference type="EMBL" id="SAK77371.1"/>
    </source>
</evidence>
<dbReference type="EMBL" id="FCOA02000018">
    <property type="protein sequence ID" value="SAK77371.1"/>
    <property type="molecule type" value="Genomic_DNA"/>
</dbReference>
<reference evidence="1" key="1">
    <citation type="submission" date="2016-01" db="EMBL/GenBank/DDBJ databases">
        <authorList>
            <person name="Peeters C."/>
        </authorList>
    </citation>
    <scope>NUCLEOTIDE SEQUENCE</scope>
    <source>
        <strain evidence="1">LMG 29322</strain>
    </source>
</reference>
<accession>A0A158C510</accession>
<gene>
    <name evidence="1" type="ORF">AWB79_04736</name>
</gene>
<proteinExistence type="predicted"/>
<dbReference type="STRING" id="1777140.AWB79_04736"/>
<organism evidence="1 2">
    <name type="scientific">Caballeronia hypogeia</name>
    <dbReference type="NCBI Taxonomy" id="1777140"/>
    <lineage>
        <taxon>Bacteria</taxon>
        <taxon>Pseudomonadati</taxon>
        <taxon>Pseudomonadota</taxon>
        <taxon>Betaproteobacteria</taxon>
        <taxon>Burkholderiales</taxon>
        <taxon>Burkholderiaceae</taxon>
        <taxon>Caballeronia</taxon>
    </lineage>
</organism>